<dbReference type="InterPro" id="IPR029442">
    <property type="entry name" value="GyrI-like"/>
</dbReference>
<dbReference type="InterPro" id="IPR009061">
    <property type="entry name" value="DNA-bd_dom_put_sf"/>
</dbReference>
<dbReference type="Proteomes" id="UP000606499">
    <property type="component" value="Unassembled WGS sequence"/>
</dbReference>
<dbReference type="InterPro" id="IPR011256">
    <property type="entry name" value="Reg_factor_effector_dom_sf"/>
</dbReference>
<dbReference type="PROSITE" id="PS50937">
    <property type="entry name" value="HTH_MERR_2"/>
    <property type="match status" value="1"/>
</dbReference>
<dbReference type="InterPro" id="IPR047057">
    <property type="entry name" value="MerR_fam"/>
</dbReference>
<dbReference type="GO" id="GO:0003700">
    <property type="term" value="F:DNA-binding transcription factor activity"/>
    <property type="evidence" value="ECO:0007669"/>
    <property type="project" value="InterPro"/>
</dbReference>
<evidence type="ECO:0000256" key="2">
    <source>
        <dbReference type="SAM" id="Coils"/>
    </source>
</evidence>
<name>A0A923LV13_9FIRM</name>
<keyword evidence="5" id="KW-1185">Reference proteome</keyword>
<feature type="domain" description="HTH merR-type" evidence="3">
    <location>
        <begin position="1"/>
        <end position="71"/>
    </location>
</feature>
<keyword evidence="2" id="KW-0175">Coiled coil</keyword>
<dbReference type="InterPro" id="IPR000551">
    <property type="entry name" value="MerR-type_HTH_dom"/>
</dbReference>
<dbReference type="CDD" id="cd01107">
    <property type="entry name" value="HTH_BmrR"/>
    <property type="match status" value="1"/>
</dbReference>
<dbReference type="EMBL" id="JACOPL010000004">
    <property type="protein sequence ID" value="MBC5724847.1"/>
    <property type="molecule type" value="Genomic_DNA"/>
</dbReference>
<dbReference type="PANTHER" id="PTHR30204">
    <property type="entry name" value="REDOX-CYCLING DRUG-SENSING TRANSCRIPTIONAL ACTIVATOR SOXR"/>
    <property type="match status" value="1"/>
</dbReference>
<evidence type="ECO:0000256" key="1">
    <source>
        <dbReference type="ARBA" id="ARBA00023125"/>
    </source>
</evidence>
<evidence type="ECO:0000313" key="4">
    <source>
        <dbReference type="EMBL" id="MBC5724847.1"/>
    </source>
</evidence>
<dbReference type="AlphaFoldDB" id="A0A923LV13"/>
<accession>A0A923LV13</accession>
<dbReference type="SMART" id="SM00422">
    <property type="entry name" value="HTH_MERR"/>
    <property type="match status" value="1"/>
</dbReference>
<dbReference type="InterPro" id="IPR010499">
    <property type="entry name" value="AraC_E-bd"/>
</dbReference>
<dbReference type="SUPFAM" id="SSF46955">
    <property type="entry name" value="Putative DNA-binding domain"/>
    <property type="match status" value="1"/>
</dbReference>
<evidence type="ECO:0000259" key="3">
    <source>
        <dbReference type="PROSITE" id="PS50937"/>
    </source>
</evidence>
<dbReference type="PANTHER" id="PTHR30204:SF97">
    <property type="entry name" value="MERR FAMILY REGULATORY PROTEIN"/>
    <property type="match status" value="1"/>
</dbReference>
<organism evidence="4 5">
    <name type="scientific">Agathobaculum faecis</name>
    <dbReference type="NCBI Taxonomy" id="2763013"/>
    <lineage>
        <taxon>Bacteria</taxon>
        <taxon>Bacillati</taxon>
        <taxon>Bacillota</taxon>
        <taxon>Clostridia</taxon>
        <taxon>Eubacteriales</taxon>
        <taxon>Butyricicoccaceae</taxon>
        <taxon>Agathobaculum</taxon>
    </lineage>
</organism>
<sequence length="272" mass="30991">MLKIGEFSGLSRISIRMLRYYDENGLLCPAYIDETSGYRYYEECQLVEAARIAALRDIGFGVALIGEIIRGGERTLERALRQRRKELLEERERANSQLLRLESALHRLGKDECNMKYEVTCKTLPARYVASVRDILPAYSYEGRLWHTLMKETAALGLQPDGPCCAVGIYHDTEYRDRDVDVEIQYSVKGRYQDTEHVKFKTVPPVFMASAVYTGSYEKISEVNAAVAAWVRDNGYVFDGLSFSIYHVGPNETQNPDELVTEVCYPVRKKGA</sequence>
<dbReference type="Pfam" id="PF06445">
    <property type="entry name" value="GyrI-like"/>
    <property type="match status" value="1"/>
</dbReference>
<dbReference type="SUPFAM" id="SSF55136">
    <property type="entry name" value="Probable bacterial effector-binding domain"/>
    <property type="match status" value="1"/>
</dbReference>
<dbReference type="GO" id="GO:0003677">
    <property type="term" value="F:DNA binding"/>
    <property type="evidence" value="ECO:0007669"/>
    <property type="project" value="UniProtKB-KW"/>
</dbReference>
<gene>
    <name evidence="4" type="ORF">H8S45_05170</name>
</gene>
<dbReference type="RefSeq" id="WP_054326258.1">
    <property type="nucleotide sequence ID" value="NZ_JACOPL010000004.1"/>
</dbReference>
<keyword evidence="1" id="KW-0238">DNA-binding</keyword>
<dbReference type="PROSITE" id="PS00552">
    <property type="entry name" value="HTH_MERR_1"/>
    <property type="match status" value="1"/>
</dbReference>
<dbReference type="SMART" id="SM00871">
    <property type="entry name" value="AraC_E_bind"/>
    <property type="match status" value="1"/>
</dbReference>
<protein>
    <submittedName>
        <fullName evidence="4">MerR family transcriptional regulator</fullName>
    </submittedName>
</protein>
<comment type="caution">
    <text evidence="4">The sequence shown here is derived from an EMBL/GenBank/DDBJ whole genome shotgun (WGS) entry which is preliminary data.</text>
</comment>
<evidence type="ECO:0000313" key="5">
    <source>
        <dbReference type="Proteomes" id="UP000606499"/>
    </source>
</evidence>
<feature type="coiled-coil region" evidence="2">
    <location>
        <begin position="77"/>
        <end position="111"/>
    </location>
</feature>
<dbReference type="Gene3D" id="1.10.1660.10">
    <property type="match status" value="1"/>
</dbReference>
<dbReference type="Pfam" id="PF13411">
    <property type="entry name" value="MerR_1"/>
    <property type="match status" value="1"/>
</dbReference>
<reference evidence="4" key="1">
    <citation type="submission" date="2020-08" db="EMBL/GenBank/DDBJ databases">
        <title>Genome public.</title>
        <authorList>
            <person name="Liu C."/>
            <person name="Sun Q."/>
        </authorList>
    </citation>
    <scope>NUCLEOTIDE SEQUENCE</scope>
    <source>
        <strain evidence="4">NSJ-28</strain>
    </source>
</reference>
<proteinExistence type="predicted"/>
<dbReference type="Gene3D" id="3.20.80.10">
    <property type="entry name" value="Regulatory factor, effector binding domain"/>
    <property type="match status" value="1"/>
</dbReference>